<feature type="transmembrane region" description="Helical" evidence="1">
    <location>
        <begin position="70"/>
        <end position="90"/>
    </location>
</feature>
<comment type="caution">
    <text evidence="2">The sequence shown here is derived from an EMBL/GenBank/DDBJ whole genome shotgun (WGS) entry which is preliminary data.</text>
</comment>
<accession>A0ABV1IE51</accession>
<keyword evidence="3" id="KW-1185">Reference proteome</keyword>
<reference evidence="2 3" key="1">
    <citation type="submission" date="2024-04" db="EMBL/GenBank/DDBJ databases">
        <title>Human intestinal bacterial collection.</title>
        <authorList>
            <person name="Pauvert C."/>
            <person name="Hitch T.C.A."/>
            <person name="Clavel T."/>
        </authorList>
    </citation>
    <scope>NUCLEOTIDE SEQUENCE [LARGE SCALE GENOMIC DNA]</scope>
    <source>
        <strain evidence="2 3">CLA-AA-H197</strain>
    </source>
</reference>
<feature type="transmembrane region" description="Helical" evidence="1">
    <location>
        <begin position="12"/>
        <end position="35"/>
    </location>
</feature>
<dbReference type="EMBL" id="JBBNGS010000002">
    <property type="protein sequence ID" value="MEQ2636934.1"/>
    <property type="molecule type" value="Genomic_DNA"/>
</dbReference>
<keyword evidence="1" id="KW-0472">Membrane</keyword>
<sequence>MRRTVTGAGAAHALAVACRVLAWLLVALTVCDAVLVGAPRSALLGINGAVLRALPGAISGLFVFQTPFGGVFHGDFALAAIVFLIVDWLLSRLSSSLR</sequence>
<evidence type="ECO:0000313" key="3">
    <source>
        <dbReference type="Proteomes" id="UP001478817"/>
    </source>
</evidence>
<proteinExistence type="predicted"/>
<feature type="transmembrane region" description="Helical" evidence="1">
    <location>
        <begin position="42"/>
        <end position="64"/>
    </location>
</feature>
<organism evidence="2 3">
    <name type="scientific">Paratractidigestivibacter faecalis</name>
    <dbReference type="NCBI Taxonomy" id="2292441"/>
    <lineage>
        <taxon>Bacteria</taxon>
        <taxon>Bacillati</taxon>
        <taxon>Actinomycetota</taxon>
        <taxon>Coriobacteriia</taxon>
        <taxon>Coriobacteriales</taxon>
        <taxon>Atopobiaceae</taxon>
        <taxon>Paratractidigestivibacter</taxon>
    </lineage>
</organism>
<dbReference type="Proteomes" id="UP001478817">
    <property type="component" value="Unassembled WGS sequence"/>
</dbReference>
<protein>
    <submittedName>
        <fullName evidence="2">Uncharacterized protein</fullName>
    </submittedName>
</protein>
<name>A0ABV1IE51_9ACTN</name>
<dbReference type="RefSeq" id="WP_349181280.1">
    <property type="nucleotide sequence ID" value="NZ_JBBNGS010000002.1"/>
</dbReference>
<gene>
    <name evidence="2" type="ORF">AAAT05_00995</name>
</gene>
<evidence type="ECO:0000313" key="2">
    <source>
        <dbReference type="EMBL" id="MEQ2636934.1"/>
    </source>
</evidence>
<evidence type="ECO:0000256" key="1">
    <source>
        <dbReference type="SAM" id="Phobius"/>
    </source>
</evidence>
<keyword evidence="1" id="KW-0812">Transmembrane</keyword>
<dbReference type="PROSITE" id="PS51257">
    <property type="entry name" value="PROKAR_LIPOPROTEIN"/>
    <property type="match status" value="1"/>
</dbReference>
<keyword evidence="1" id="KW-1133">Transmembrane helix</keyword>